<reference evidence="1 2" key="1">
    <citation type="submission" date="2017-07" db="EMBL/GenBank/DDBJ databases">
        <title>The genome sequence of Paludifilum halophilum highlights mechanisms for microbial adaptation to high salt environemnts.</title>
        <authorList>
            <person name="Belbahri L."/>
        </authorList>
    </citation>
    <scope>NUCLEOTIDE SEQUENCE [LARGE SCALE GENOMIC DNA]</scope>
    <source>
        <strain evidence="1 2">DSM 102817</strain>
    </source>
</reference>
<accession>A0A235B7X0</accession>
<dbReference type="AlphaFoldDB" id="A0A235B7X0"/>
<proteinExistence type="predicted"/>
<comment type="caution">
    <text evidence="1">The sequence shown here is derived from an EMBL/GenBank/DDBJ whole genome shotgun (WGS) entry which is preliminary data.</text>
</comment>
<keyword evidence="2" id="KW-1185">Reference proteome</keyword>
<organism evidence="1 2">
    <name type="scientific">Paludifilum halophilum</name>
    <dbReference type="NCBI Taxonomy" id="1642702"/>
    <lineage>
        <taxon>Bacteria</taxon>
        <taxon>Bacillati</taxon>
        <taxon>Bacillota</taxon>
        <taxon>Bacilli</taxon>
        <taxon>Bacillales</taxon>
        <taxon>Thermoactinomycetaceae</taxon>
        <taxon>Paludifilum</taxon>
    </lineage>
</organism>
<evidence type="ECO:0000313" key="1">
    <source>
        <dbReference type="EMBL" id="OYD07685.1"/>
    </source>
</evidence>
<sequence>MQKKILLFLDKLIIFYLNCVLGMEKRPGKYPAGAFLVISLVPGKSRFDDPYPSFVDLFSFTFF</sequence>
<dbReference type="EMBL" id="NOWF01000005">
    <property type="protein sequence ID" value="OYD07685.1"/>
    <property type="molecule type" value="Genomic_DNA"/>
</dbReference>
<evidence type="ECO:0000313" key="2">
    <source>
        <dbReference type="Proteomes" id="UP000215459"/>
    </source>
</evidence>
<name>A0A235B7X0_9BACL</name>
<protein>
    <submittedName>
        <fullName evidence="1">Uncharacterized protein</fullName>
    </submittedName>
</protein>
<gene>
    <name evidence="1" type="ORF">CHM34_09395</name>
</gene>
<dbReference type="Proteomes" id="UP000215459">
    <property type="component" value="Unassembled WGS sequence"/>
</dbReference>